<name>A0ABV3CGT1_9ACTN</name>
<organism evidence="2 3">
    <name type="scientific">Streptomyces narbonensis</name>
    <dbReference type="NCBI Taxonomy" id="67333"/>
    <lineage>
        <taxon>Bacteria</taxon>
        <taxon>Bacillati</taxon>
        <taxon>Actinomycetota</taxon>
        <taxon>Actinomycetes</taxon>
        <taxon>Kitasatosporales</taxon>
        <taxon>Streptomycetaceae</taxon>
        <taxon>Streptomyces</taxon>
    </lineage>
</organism>
<protein>
    <submittedName>
        <fullName evidence="2">Uncharacterized protein</fullName>
    </submittedName>
</protein>
<dbReference type="Gene3D" id="2.180.10.10">
    <property type="entry name" value="RHS repeat-associated core"/>
    <property type="match status" value="1"/>
</dbReference>
<gene>
    <name evidence="2" type="ORF">AB0A88_28170</name>
</gene>
<reference evidence="2 3" key="1">
    <citation type="submission" date="2024-06" db="EMBL/GenBank/DDBJ databases">
        <title>The Natural Products Discovery Center: Release of the First 8490 Sequenced Strains for Exploring Actinobacteria Biosynthetic Diversity.</title>
        <authorList>
            <person name="Kalkreuter E."/>
            <person name="Kautsar S.A."/>
            <person name="Yang D."/>
            <person name="Bader C.D."/>
            <person name="Teijaro C.N."/>
            <person name="Fluegel L."/>
            <person name="Davis C.M."/>
            <person name="Simpson J.R."/>
            <person name="Lauterbach L."/>
            <person name="Steele A.D."/>
            <person name="Gui C."/>
            <person name="Meng S."/>
            <person name="Li G."/>
            <person name="Viehrig K."/>
            <person name="Ye F."/>
            <person name="Su P."/>
            <person name="Kiefer A.F."/>
            <person name="Nichols A."/>
            <person name="Cepeda A.J."/>
            <person name="Yan W."/>
            <person name="Fan B."/>
            <person name="Jiang Y."/>
            <person name="Adhikari A."/>
            <person name="Zheng C.-J."/>
            <person name="Schuster L."/>
            <person name="Cowan T.M."/>
            <person name="Smanski M.J."/>
            <person name="Chevrette M.G."/>
            <person name="De Carvalho L.P.S."/>
            <person name="Shen B."/>
        </authorList>
    </citation>
    <scope>NUCLEOTIDE SEQUENCE [LARGE SCALE GENOMIC DNA]</scope>
    <source>
        <strain evidence="2 3">NPDC045974</strain>
    </source>
</reference>
<keyword evidence="3" id="KW-1185">Reference proteome</keyword>
<dbReference type="InterPro" id="IPR006530">
    <property type="entry name" value="YD"/>
</dbReference>
<feature type="compositionally biased region" description="Pro residues" evidence="1">
    <location>
        <begin position="164"/>
        <end position="173"/>
    </location>
</feature>
<dbReference type="EMBL" id="JBEZAE010000023">
    <property type="protein sequence ID" value="MEU7073991.1"/>
    <property type="molecule type" value="Genomic_DNA"/>
</dbReference>
<feature type="compositionally biased region" description="Low complexity" evidence="1">
    <location>
        <begin position="174"/>
        <end position="184"/>
    </location>
</feature>
<dbReference type="Proteomes" id="UP001551329">
    <property type="component" value="Unassembled WGS sequence"/>
</dbReference>
<evidence type="ECO:0000313" key="3">
    <source>
        <dbReference type="Proteomes" id="UP001551329"/>
    </source>
</evidence>
<comment type="caution">
    <text evidence="2">The sequence shown here is derived from an EMBL/GenBank/DDBJ whole genome shotgun (WGS) entry which is preliminary data.</text>
</comment>
<feature type="region of interest" description="Disordered" evidence="1">
    <location>
        <begin position="140"/>
        <end position="184"/>
    </location>
</feature>
<dbReference type="NCBIfam" id="TIGR01643">
    <property type="entry name" value="YD_repeat_2x"/>
    <property type="match status" value="1"/>
</dbReference>
<proteinExistence type="predicted"/>
<evidence type="ECO:0000256" key="1">
    <source>
        <dbReference type="SAM" id="MobiDB-lite"/>
    </source>
</evidence>
<dbReference type="Pfam" id="PF05593">
    <property type="entry name" value="RHS_repeat"/>
    <property type="match status" value="1"/>
</dbReference>
<feature type="compositionally biased region" description="Polar residues" evidence="1">
    <location>
        <begin position="147"/>
        <end position="161"/>
    </location>
</feature>
<sequence length="184" mass="20290">MTAETVDGRTTRYHHDALGRRTGRVTPSGVATTLTYDANGNRSALDLGGHTLTFTHDALGREVRRSLGPLDKPLTLSTEWDGWEQTLAVPGRLVRSRAYDHRTDDRVRSLTDLLTGRTRTFERDAAGRASRIEAPGWTETYAYPSPGDTTATGRWPRSNTVHPPWAPTRPGPTRPRSTRGSSPS</sequence>
<evidence type="ECO:0000313" key="2">
    <source>
        <dbReference type="EMBL" id="MEU7073991.1"/>
    </source>
</evidence>
<dbReference type="InterPro" id="IPR031325">
    <property type="entry name" value="RHS_repeat"/>
</dbReference>
<accession>A0ABV3CGT1</accession>